<evidence type="ECO:0000313" key="1">
    <source>
        <dbReference type="EMBL" id="MPM29851.1"/>
    </source>
</evidence>
<comment type="caution">
    <text evidence="1">The sequence shown here is derived from an EMBL/GenBank/DDBJ whole genome shotgun (WGS) entry which is preliminary data.</text>
</comment>
<reference evidence="1" key="1">
    <citation type="submission" date="2019-08" db="EMBL/GenBank/DDBJ databases">
        <authorList>
            <person name="Kucharzyk K."/>
            <person name="Murdoch R.W."/>
            <person name="Higgins S."/>
            <person name="Loffler F."/>
        </authorList>
    </citation>
    <scope>NUCLEOTIDE SEQUENCE</scope>
</reference>
<protein>
    <submittedName>
        <fullName evidence="1">Uncharacterized protein</fullName>
    </submittedName>
</protein>
<proteinExistence type="predicted"/>
<sequence>MQIDHHKERRGACGVHVADQPAPGYITHDVFHGSKRLFGIGLVVHHQEDAGDDLDHQHQQCQRAEDVPEVEVLRSVVLRHVNLVGLEGRGEAVFQPGGRLFDGRGVGRDFFEFAIGSHGFSLKPSCRRRSAGAYRTGTCAAAPQGCPARACS</sequence>
<dbReference type="EMBL" id="VSSQ01005626">
    <property type="protein sequence ID" value="MPM29851.1"/>
    <property type="molecule type" value="Genomic_DNA"/>
</dbReference>
<accession>A0A644YPR3</accession>
<gene>
    <name evidence="1" type="ORF">SDC9_76392</name>
</gene>
<dbReference type="AlphaFoldDB" id="A0A644YPR3"/>
<organism evidence="1">
    <name type="scientific">bioreactor metagenome</name>
    <dbReference type="NCBI Taxonomy" id="1076179"/>
    <lineage>
        <taxon>unclassified sequences</taxon>
        <taxon>metagenomes</taxon>
        <taxon>ecological metagenomes</taxon>
    </lineage>
</organism>
<name>A0A644YPR3_9ZZZZ</name>